<dbReference type="GO" id="GO:0005634">
    <property type="term" value="C:nucleus"/>
    <property type="evidence" value="ECO:0007669"/>
    <property type="project" value="UniProtKB-SubCell"/>
</dbReference>
<organism evidence="4 5">
    <name type="scientific">Elysia crispata</name>
    <name type="common">lettuce slug</name>
    <dbReference type="NCBI Taxonomy" id="231223"/>
    <lineage>
        <taxon>Eukaryota</taxon>
        <taxon>Metazoa</taxon>
        <taxon>Spiralia</taxon>
        <taxon>Lophotrochozoa</taxon>
        <taxon>Mollusca</taxon>
        <taxon>Gastropoda</taxon>
        <taxon>Heterobranchia</taxon>
        <taxon>Euthyneura</taxon>
        <taxon>Panpulmonata</taxon>
        <taxon>Sacoglossa</taxon>
        <taxon>Placobranchoidea</taxon>
        <taxon>Plakobranchidae</taxon>
        <taxon>Elysia</taxon>
    </lineage>
</organism>
<gene>
    <name evidence="4" type="ORF">RRG08_067320</name>
</gene>
<keyword evidence="1" id="KW-0539">Nucleus</keyword>
<feature type="region of interest" description="Disordered" evidence="2">
    <location>
        <begin position="1"/>
        <end position="43"/>
    </location>
</feature>
<dbReference type="InterPro" id="IPR004210">
    <property type="entry name" value="BESS_motif"/>
</dbReference>
<dbReference type="AlphaFoldDB" id="A0AAE0YE61"/>
<comment type="subcellular location">
    <subcellularLocation>
        <location evidence="1">Nucleus</location>
    </subcellularLocation>
</comment>
<proteinExistence type="predicted"/>
<evidence type="ECO:0000313" key="5">
    <source>
        <dbReference type="Proteomes" id="UP001283361"/>
    </source>
</evidence>
<sequence>MLAAPSPILDPQPGPSNSAMHRPTTHNDRKRRYPAFPQSRASKSVSPFDVAMLDALKSLQQQQQVKDDDEHFLMSLLPVMKSLDPITKFEFRGEVNNTALRYLRRESAAPIPRFGVYINRNCICK</sequence>
<name>A0AAE0YE61_9GAST</name>
<keyword evidence="5" id="KW-1185">Reference proteome</keyword>
<dbReference type="PROSITE" id="PS51031">
    <property type="entry name" value="BESS"/>
    <property type="match status" value="1"/>
</dbReference>
<dbReference type="Pfam" id="PF02944">
    <property type="entry name" value="BESS"/>
    <property type="match status" value="1"/>
</dbReference>
<reference evidence="4" key="1">
    <citation type="journal article" date="2023" name="G3 (Bethesda)">
        <title>A reference genome for the long-term kleptoplast-retaining sea slug Elysia crispata morphotype clarki.</title>
        <authorList>
            <person name="Eastman K.E."/>
            <person name="Pendleton A.L."/>
            <person name="Shaikh M.A."/>
            <person name="Suttiyut T."/>
            <person name="Ogas R."/>
            <person name="Tomko P."/>
            <person name="Gavelis G."/>
            <person name="Widhalm J.R."/>
            <person name="Wisecaver J.H."/>
        </authorList>
    </citation>
    <scope>NUCLEOTIDE SEQUENCE</scope>
    <source>
        <strain evidence="4">ECLA1</strain>
    </source>
</reference>
<comment type="caution">
    <text evidence="4">The sequence shown here is derived from an EMBL/GenBank/DDBJ whole genome shotgun (WGS) entry which is preliminary data.</text>
</comment>
<accession>A0AAE0YE61</accession>
<feature type="domain" description="BESS" evidence="3">
    <location>
        <begin position="66"/>
        <end position="105"/>
    </location>
</feature>
<evidence type="ECO:0000259" key="3">
    <source>
        <dbReference type="PROSITE" id="PS51031"/>
    </source>
</evidence>
<evidence type="ECO:0000313" key="4">
    <source>
        <dbReference type="EMBL" id="KAK3741490.1"/>
    </source>
</evidence>
<dbReference type="Proteomes" id="UP001283361">
    <property type="component" value="Unassembled WGS sequence"/>
</dbReference>
<evidence type="ECO:0000256" key="1">
    <source>
        <dbReference type="PROSITE-ProRule" id="PRU00371"/>
    </source>
</evidence>
<dbReference type="EMBL" id="JAWDGP010006417">
    <property type="protein sequence ID" value="KAK3741490.1"/>
    <property type="molecule type" value="Genomic_DNA"/>
</dbReference>
<evidence type="ECO:0000256" key="2">
    <source>
        <dbReference type="SAM" id="MobiDB-lite"/>
    </source>
</evidence>
<dbReference type="GO" id="GO:0003677">
    <property type="term" value="F:DNA binding"/>
    <property type="evidence" value="ECO:0007669"/>
    <property type="project" value="InterPro"/>
</dbReference>
<protein>
    <recommendedName>
        <fullName evidence="3">BESS domain-containing protein</fullName>
    </recommendedName>
</protein>